<protein>
    <submittedName>
        <fullName evidence="2">Uncharacterized protein</fullName>
    </submittedName>
</protein>
<proteinExistence type="predicted"/>
<dbReference type="RefSeq" id="WP_316414571.1">
    <property type="nucleotide sequence ID" value="NZ_AP027080.1"/>
</dbReference>
<keyword evidence="1" id="KW-0812">Transmembrane</keyword>
<gene>
    <name evidence="2" type="ORF">METEAL_08450</name>
</gene>
<evidence type="ECO:0000256" key="1">
    <source>
        <dbReference type="SAM" id="Phobius"/>
    </source>
</evidence>
<reference evidence="3" key="1">
    <citation type="journal article" date="2023" name="Int. J. Syst. Evol. Microbiol.">
        <title>Mesoterricola silvestris gen. nov., sp. nov., Mesoterricola sediminis sp. nov., Geothrix oryzae sp. nov., Geothrix edaphica sp. nov., Geothrix rubra sp. nov., and Geothrix limicola sp. nov., six novel members of Acidobacteriota isolated from soils.</title>
        <authorList>
            <person name="Itoh H."/>
            <person name="Sugisawa Y."/>
            <person name="Mise K."/>
            <person name="Xu Z."/>
            <person name="Kuniyasu M."/>
            <person name="Ushijima N."/>
            <person name="Kawano K."/>
            <person name="Kobayashi E."/>
            <person name="Shiratori Y."/>
            <person name="Masuda Y."/>
            <person name="Senoo K."/>
        </authorList>
    </citation>
    <scope>NUCLEOTIDE SEQUENCE [LARGE SCALE GENOMIC DNA]</scope>
    <source>
        <strain evidence="3">W79</strain>
    </source>
</reference>
<evidence type="ECO:0000313" key="3">
    <source>
        <dbReference type="Proteomes" id="UP001238179"/>
    </source>
</evidence>
<keyword evidence="3" id="KW-1185">Reference proteome</keyword>
<feature type="transmembrane region" description="Helical" evidence="1">
    <location>
        <begin position="61"/>
        <end position="83"/>
    </location>
</feature>
<keyword evidence="1" id="KW-1133">Transmembrane helix</keyword>
<organism evidence="2 3">
    <name type="scientific">Mesoterricola silvestris</name>
    <dbReference type="NCBI Taxonomy" id="2927979"/>
    <lineage>
        <taxon>Bacteria</taxon>
        <taxon>Pseudomonadati</taxon>
        <taxon>Acidobacteriota</taxon>
        <taxon>Holophagae</taxon>
        <taxon>Holophagales</taxon>
        <taxon>Holophagaceae</taxon>
        <taxon>Mesoterricola</taxon>
    </lineage>
</organism>
<accession>A0AA48GTV7</accession>
<evidence type="ECO:0000313" key="2">
    <source>
        <dbReference type="EMBL" id="BDU71671.1"/>
    </source>
</evidence>
<sequence>MAWNLFNPPPRGVHGLIMTELGRLERDHAQGTLSRDAFIGALAGVRDLAYRREIRPLHTRALRAALAGVLLMAAWAGAEYAFPEVADALGAWPELLAVLGIAALLASIGLLGASFLREAEDFRWFEGLQRKLQSGGRLMDYLEEGARSTARKGKA</sequence>
<name>A0AA48GTV7_9BACT</name>
<feature type="transmembrane region" description="Helical" evidence="1">
    <location>
        <begin position="95"/>
        <end position="116"/>
    </location>
</feature>
<dbReference type="EMBL" id="AP027080">
    <property type="protein sequence ID" value="BDU71671.1"/>
    <property type="molecule type" value="Genomic_DNA"/>
</dbReference>
<dbReference type="KEGG" id="msil:METEAL_08450"/>
<dbReference type="Proteomes" id="UP001238179">
    <property type="component" value="Chromosome"/>
</dbReference>
<keyword evidence="1" id="KW-0472">Membrane</keyword>
<dbReference type="AlphaFoldDB" id="A0AA48GTV7"/>